<accession>A0ABT4N353</accession>
<dbReference type="EMBL" id="JAPWIE010000010">
    <property type="protein sequence ID" value="MCZ4553494.1"/>
    <property type="molecule type" value="Genomic_DNA"/>
</dbReference>
<evidence type="ECO:0000313" key="2">
    <source>
        <dbReference type="Proteomes" id="UP001067235"/>
    </source>
</evidence>
<keyword evidence="2" id="KW-1185">Reference proteome</keyword>
<sequence length="60" mass="6415">MTGRPVTTTALLEVPCSPIASGPFLDEVSDVEAVSVGHLHWITFSANVEARFEAVRSDNS</sequence>
<comment type="caution">
    <text evidence="1">The sequence shown here is derived from an EMBL/GenBank/DDBJ whole genome shotgun (WGS) entry which is preliminary data.</text>
</comment>
<dbReference type="Proteomes" id="UP001067235">
    <property type="component" value="Unassembled WGS sequence"/>
</dbReference>
<gene>
    <name evidence="1" type="ORF">O4213_26145</name>
</gene>
<evidence type="ECO:0000313" key="1">
    <source>
        <dbReference type="EMBL" id="MCZ4553494.1"/>
    </source>
</evidence>
<protein>
    <submittedName>
        <fullName evidence="1">Uncharacterized protein</fullName>
    </submittedName>
</protein>
<dbReference type="RefSeq" id="WP_301574142.1">
    <property type="nucleotide sequence ID" value="NZ_JAPWIE010000010.1"/>
</dbReference>
<organism evidence="1 2">
    <name type="scientific">Gordonia rubripertincta</name>
    <name type="common">Rhodococcus corallinus</name>
    <dbReference type="NCBI Taxonomy" id="36822"/>
    <lineage>
        <taxon>Bacteria</taxon>
        <taxon>Bacillati</taxon>
        <taxon>Actinomycetota</taxon>
        <taxon>Actinomycetes</taxon>
        <taxon>Mycobacteriales</taxon>
        <taxon>Gordoniaceae</taxon>
        <taxon>Gordonia</taxon>
    </lineage>
</organism>
<proteinExistence type="predicted"/>
<reference evidence="1" key="1">
    <citation type="submission" date="2022-12" db="EMBL/GenBank/DDBJ databases">
        <authorList>
            <person name="Krivoruchko A.V."/>
            <person name="Elkin A."/>
        </authorList>
    </citation>
    <scope>NUCLEOTIDE SEQUENCE</scope>
    <source>
        <strain evidence="1">IEGM 1388</strain>
    </source>
</reference>
<name>A0ABT4N353_GORRU</name>